<comment type="caution">
    <text evidence="4">The sequence shown here is derived from an EMBL/GenBank/DDBJ whole genome shotgun (WGS) entry which is preliminary data.</text>
</comment>
<dbReference type="EMBL" id="JBBPBM010000004">
    <property type="protein sequence ID" value="KAK8589497.1"/>
    <property type="molecule type" value="Genomic_DNA"/>
</dbReference>
<dbReference type="Proteomes" id="UP001472677">
    <property type="component" value="Unassembled WGS sequence"/>
</dbReference>
<name>A0ABR2FZE2_9ROSI</name>
<dbReference type="InterPro" id="IPR036908">
    <property type="entry name" value="RlpA-like_sf"/>
</dbReference>
<keyword evidence="5" id="KW-1185">Reference proteome</keyword>
<dbReference type="PROSITE" id="PS51174">
    <property type="entry name" value="BARWIN_3"/>
    <property type="match status" value="1"/>
</dbReference>
<dbReference type="SUPFAM" id="SSF50685">
    <property type="entry name" value="Barwin-like endoglucanases"/>
    <property type="match status" value="1"/>
</dbReference>
<reference evidence="4 5" key="1">
    <citation type="journal article" date="2024" name="G3 (Bethesda)">
        <title>Genome assembly of Hibiscus sabdariffa L. provides insights into metabolisms of medicinal natural products.</title>
        <authorList>
            <person name="Kim T."/>
        </authorList>
    </citation>
    <scope>NUCLEOTIDE SEQUENCE [LARGE SCALE GENOMIC DNA]</scope>
    <source>
        <strain evidence="4">TK-2024</strain>
        <tissue evidence="4">Old leaves</tissue>
    </source>
</reference>
<dbReference type="PANTHER" id="PTHR46351:SF7">
    <property type="entry name" value="HEVEIN-LIKE PREPROPROTEIN"/>
    <property type="match status" value="1"/>
</dbReference>
<dbReference type="PANTHER" id="PTHR46351">
    <property type="entry name" value="WOUND-INDUCED PROTEIN WIN2"/>
    <property type="match status" value="1"/>
</dbReference>
<sequence>MERSVMSISLLVLSWLVCSAAAQTAETTTDLFAEQKNDQQCHCEAPPPGTGETNVRAYLKDFQPNQNNWNYPSYAACIDLDGDKPLEWRKRYGWTGFCGKVGPRGRNSYGCCIKVTNSATNSSETVRVVHTCGSGALELDRETAFAPLDTTGEGNSAGYLTVDYEFVECGNSVHSSLPVSSH</sequence>
<dbReference type="PRINTS" id="PR00602">
    <property type="entry name" value="BARWIN"/>
</dbReference>
<keyword evidence="2" id="KW-0732">Signal</keyword>
<keyword evidence="1" id="KW-1015">Disulfide bond</keyword>
<evidence type="ECO:0000256" key="1">
    <source>
        <dbReference type="ARBA" id="ARBA00023157"/>
    </source>
</evidence>
<gene>
    <name evidence="4" type="ORF">V6N12_023892</name>
</gene>
<dbReference type="Pfam" id="PF00967">
    <property type="entry name" value="Barwin"/>
    <property type="match status" value="1"/>
</dbReference>
<dbReference type="InterPro" id="IPR044301">
    <property type="entry name" value="PR4"/>
</dbReference>
<proteinExistence type="predicted"/>
<feature type="chain" id="PRO_5046184640" description="Barwin domain-containing protein" evidence="2">
    <location>
        <begin position="23"/>
        <end position="182"/>
    </location>
</feature>
<organism evidence="4 5">
    <name type="scientific">Hibiscus sabdariffa</name>
    <name type="common">roselle</name>
    <dbReference type="NCBI Taxonomy" id="183260"/>
    <lineage>
        <taxon>Eukaryota</taxon>
        <taxon>Viridiplantae</taxon>
        <taxon>Streptophyta</taxon>
        <taxon>Embryophyta</taxon>
        <taxon>Tracheophyta</taxon>
        <taxon>Spermatophyta</taxon>
        <taxon>Magnoliopsida</taxon>
        <taxon>eudicotyledons</taxon>
        <taxon>Gunneridae</taxon>
        <taxon>Pentapetalae</taxon>
        <taxon>rosids</taxon>
        <taxon>malvids</taxon>
        <taxon>Malvales</taxon>
        <taxon>Malvaceae</taxon>
        <taxon>Malvoideae</taxon>
        <taxon>Hibiscus</taxon>
    </lineage>
</organism>
<evidence type="ECO:0000259" key="3">
    <source>
        <dbReference type="PROSITE" id="PS51174"/>
    </source>
</evidence>
<dbReference type="InterPro" id="IPR001153">
    <property type="entry name" value="Barwin_dom"/>
</dbReference>
<dbReference type="Gene3D" id="2.40.40.10">
    <property type="entry name" value="RlpA-like domain"/>
    <property type="match status" value="1"/>
</dbReference>
<evidence type="ECO:0000256" key="2">
    <source>
        <dbReference type="SAM" id="SignalP"/>
    </source>
</evidence>
<feature type="domain" description="Barwin" evidence="3">
    <location>
        <begin position="50"/>
        <end position="171"/>
    </location>
</feature>
<evidence type="ECO:0000313" key="5">
    <source>
        <dbReference type="Proteomes" id="UP001472677"/>
    </source>
</evidence>
<accession>A0ABR2FZE2</accession>
<evidence type="ECO:0000313" key="4">
    <source>
        <dbReference type="EMBL" id="KAK8589497.1"/>
    </source>
</evidence>
<protein>
    <recommendedName>
        <fullName evidence="3">Barwin domain-containing protein</fullName>
    </recommendedName>
</protein>
<feature type="signal peptide" evidence="2">
    <location>
        <begin position="1"/>
        <end position="22"/>
    </location>
</feature>